<dbReference type="SUPFAM" id="SSF88713">
    <property type="entry name" value="Glycoside hydrolase/deacetylase"/>
    <property type="match status" value="1"/>
</dbReference>
<reference evidence="2 3" key="1">
    <citation type="submission" date="2019-11" db="EMBL/GenBank/DDBJ databases">
        <authorList>
            <person name="Li X."/>
        </authorList>
    </citation>
    <scope>NUCLEOTIDE SEQUENCE [LARGE SCALE GENOMIC DNA]</scope>
    <source>
        <strain evidence="2 3">L9</strain>
    </source>
</reference>
<comment type="caution">
    <text evidence="2">The sequence shown here is derived from an EMBL/GenBank/DDBJ whole genome shotgun (WGS) entry which is preliminary data.</text>
</comment>
<evidence type="ECO:0000313" key="3">
    <source>
        <dbReference type="Proteomes" id="UP000469125"/>
    </source>
</evidence>
<dbReference type="InterPro" id="IPR050248">
    <property type="entry name" value="Polysacc_deacetylase_ArnD"/>
</dbReference>
<dbReference type="PANTHER" id="PTHR10587:SF80">
    <property type="entry name" value="CHITOOLIGOSACCHARIDE DEACETYLASE"/>
    <property type="match status" value="1"/>
</dbReference>
<dbReference type="GO" id="GO:0016810">
    <property type="term" value="F:hydrolase activity, acting on carbon-nitrogen (but not peptide) bonds"/>
    <property type="evidence" value="ECO:0007669"/>
    <property type="project" value="InterPro"/>
</dbReference>
<dbReference type="CDD" id="cd10950">
    <property type="entry name" value="CE4_BsYlxY_like"/>
    <property type="match status" value="1"/>
</dbReference>
<proteinExistence type="predicted"/>
<dbReference type="GO" id="GO:0016020">
    <property type="term" value="C:membrane"/>
    <property type="evidence" value="ECO:0007669"/>
    <property type="project" value="TreeGrafter"/>
</dbReference>
<keyword evidence="3" id="KW-1185">Reference proteome</keyword>
<protein>
    <submittedName>
        <fullName evidence="2">Polysaccharide deacetylase family protein</fullName>
    </submittedName>
</protein>
<dbReference type="Pfam" id="PF01522">
    <property type="entry name" value="Polysacc_deac_1"/>
    <property type="match status" value="1"/>
</dbReference>
<dbReference type="PROSITE" id="PS51677">
    <property type="entry name" value="NODB"/>
    <property type="match status" value="1"/>
</dbReference>
<dbReference type="PANTHER" id="PTHR10587">
    <property type="entry name" value="GLYCOSYL TRANSFERASE-RELATED"/>
    <property type="match status" value="1"/>
</dbReference>
<dbReference type="EMBL" id="WOCA01000015">
    <property type="protein sequence ID" value="MUK89866.1"/>
    <property type="molecule type" value="Genomic_DNA"/>
</dbReference>
<dbReference type="InterPro" id="IPR002509">
    <property type="entry name" value="NODB_dom"/>
</dbReference>
<gene>
    <name evidence="2" type="ORF">GMD78_15965</name>
</gene>
<accession>A0A6N8FMB3</accession>
<dbReference type="NCBIfam" id="TIGR02873">
    <property type="entry name" value="spore_ylxY"/>
    <property type="match status" value="1"/>
</dbReference>
<organism evidence="2 3">
    <name type="scientific">Ornithinibacillus caprae</name>
    <dbReference type="NCBI Taxonomy" id="2678566"/>
    <lineage>
        <taxon>Bacteria</taxon>
        <taxon>Bacillati</taxon>
        <taxon>Bacillota</taxon>
        <taxon>Bacilli</taxon>
        <taxon>Bacillales</taxon>
        <taxon>Bacillaceae</taxon>
        <taxon>Ornithinibacillus</taxon>
    </lineage>
</organism>
<dbReference type="AlphaFoldDB" id="A0A6N8FMB3"/>
<dbReference type="Proteomes" id="UP000469125">
    <property type="component" value="Unassembled WGS sequence"/>
</dbReference>
<sequence>MYLYKDFINLCVFIIVVAVTFNPETNPFATNHIDSVSVTEVSKNDPLYAEIQQKSTTLEQEPQDAYIDKVWKKTPGLNGVRVNLDRSYKQMKKEGRFNESLIVYDQVSPDVTLDDLPAAPIYRGHPEKQMVSFLINVSWGEKYIPDILNILKKNNVKATFFIEGKWAKENIDYVKMINEQGHTIGNHAYNHPDMSRLSEQAIVEQVTKTNEVLNGITGEEPKWFAPPSGSYSDLVVKKIDQIGMETILWTVDTIDWKNPSVSVMMNRVMGKIHPGATILMHPTESVVNALPNMIADIKGNGYKIGTIDQLLDEKR</sequence>
<evidence type="ECO:0000313" key="2">
    <source>
        <dbReference type="EMBL" id="MUK89866.1"/>
    </source>
</evidence>
<dbReference type="GO" id="GO:0005975">
    <property type="term" value="P:carbohydrate metabolic process"/>
    <property type="evidence" value="ECO:0007669"/>
    <property type="project" value="InterPro"/>
</dbReference>
<dbReference type="Gene3D" id="3.20.20.370">
    <property type="entry name" value="Glycoside hydrolase/deacetylase"/>
    <property type="match status" value="1"/>
</dbReference>
<feature type="domain" description="NodB homology" evidence="1">
    <location>
        <begin position="129"/>
        <end position="305"/>
    </location>
</feature>
<dbReference type="InterPro" id="IPR011330">
    <property type="entry name" value="Glyco_hydro/deAcase_b/a-brl"/>
</dbReference>
<name>A0A6N8FMB3_9BACI</name>
<dbReference type="InterPro" id="IPR014228">
    <property type="entry name" value="Spore_polysacc_deacetyl_YlxY"/>
</dbReference>
<dbReference type="RefSeq" id="WP_155670107.1">
    <property type="nucleotide sequence ID" value="NZ_WOCA01000015.1"/>
</dbReference>
<evidence type="ECO:0000259" key="1">
    <source>
        <dbReference type="PROSITE" id="PS51677"/>
    </source>
</evidence>